<reference evidence="4 5" key="1">
    <citation type="submission" date="2016-10" db="EMBL/GenBank/DDBJ databases">
        <authorList>
            <person name="Varghese N."/>
            <person name="Submissions S."/>
        </authorList>
    </citation>
    <scope>NUCLEOTIDE SEQUENCE [LARGE SCALE GENOMIC DNA]</scope>
    <source>
        <strain evidence="4 5">WC1T17</strain>
    </source>
</reference>
<proteinExistence type="inferred from homology"/>
<dbReference type="Pfam" id="PF01408">
    <property type="entry name" value="GFO_IDH_MocA"/>
    <property type="match status" value="1"/>
</dbReference>
<evidence type="ECO:0000259" key="3">
    <source>
        <dbReference type="Pfam" id="PF02894"/>
    </source>
</evidence>
<dbReference type="InterPro" id="IPR036291">
    <property type="entry name" value="NAD(P)-bd_dom_sf"/>
</dbReference>
<dbReference type="InterPro" id="IPR051317">
    <property type="entry name" value="Gfo/Idh/MocA_oxidoreduct"/>
</dbReference>
<gene>
    <name evidence="4" type="ORF">SAMN05216431_10622</name>
</gene>
<dbReference type="Proteomes" id="UP000182089">
    <property type="component" value="Unassembled WGS sequence"/>
</dbReference>
<sequence>MLNIAYIGNGKSTNRYHVPFALKNGRFNIKTIFSRHNDSPWPKLAKVTYTNNLDDIFNDQELGLVVVTTPSAFHYDYAKKCLEHNKNVLVEKPFTQTVAQAQELFDLAKQKGLFIQAYQNRRFDSDFLTVQKVIESNKLGQLIEVENNYDYFRPEVPANQQSLTWENSFLYTHACHTVDQIISYFGKPHKVSYDVRQILGKGRMNDLFDLDFYYDNPLKVSIKSSYFRLTKRPSFALYGTKGSFIKVTEDKQEQDLKHFYLPSPDHPDFGLDKPEDYGILTYMDADNHYHQEKITTVSGDYSRFYEGIYQSLVNHRPKLVSDEQTLAQIEILAKGYSLLQ</sequence>
<dbReference type="Gene3D" id="3.30.360.10">
    <property type="entry name" value="Dihydrodipicolinate Reductase, domain 2"/>
    <property type="match status" value="1"/>
</dbReference>
<dbReference type="PANTHER" id="PTHR43708">
    <property type="entry name" value="CONSERVED EXPRESSED OXIDOREDUCTASE (EUROFUNG)"/>
    <property type="match status" value="1"/>
</dbReference>
<evidence type="ECO:0000256" key="1">
    <source>
        <dbReference type="ARBA" id="ARBA00010928"/>
    </source>
</evidence>
<protein>
    <submittedName>
        <fullName evidence="4">Predicted dehydrogenase</fullName>
    </submittedName>
</protein>
<evidence type="ECO:0000313" key="4">
    <source>
        <dbReference type="EMBL" id="SEM65021.1"/>
    </source>
</evidence>
<accession>A0ABY1ABF3</accession>
<evidence type="ECO:0000313" key="5">
    <source>
        <dbReference type="Proteomes" id="UP000182089"/>
    </source>
</evidence>
<dbReference type="Pfam" id="PF02894">
    <property type="entry name" value="GFO_IDH_MocA_C"/>
    <property type="match status" value="1"/>
</dbReference>
<dbReference type="InterPro" id="IPR004104">
    <property type="entry name" value="Gfo/Idh/MocA-like_OxRdtase_C"/>
</dbReference>
<dbReference type="InterPro" id="IPR000683">
    <property type="entry name" value="Gfo/Idh/MocA-like_OxRdtase_N"/>
</dbReference>
<dbReference type="EMBL" id="FOCC01000006">
    <property type="protein sequence ID" value="SEM65021.1"/>
    <property type="molecule type" value="Genomic_DNA"/>
</dbReference>
<organism evidence="4 5">
    <name type="scientific">Ligilactobacillus ruminis</name>
    <dbReference type="NCBI Taxonomy" id="1623"/>
    <lineage>
        <taxon>Bacteria</taxon>
        <taxon>Bacillati</taxon>
        <taxon>Bacillota</taxon>
        <taxon>Bacilli</taxon>
        <taxon>Lactobacillales</taxon>
        <taxon>Lactobacillaceae</taxon>
        <taxon>Ligilactobacillus</taxon>
    </lineage>
</organism>
<comment type="caution">
    <text evidence="4">The sequence shown here is derived from an EMBL/GenBank/DDBJ whole genome shotgun (WGS) entry which is preliminary data.</text>
</comment>
<feature type="domain" description="Gfo/Idh/MocA-like oxidoreductase N-terminal" evidence="2">
    <location>
        <begin position="2"/>
        <end position="116"/>
    </location>
</feature>
<comment type="similarity">
    <text evidence="1">Belongs to the Gfo/Idh/MocA family.</text>
</comment>
<dbReference type="SUPFAM" id="SSF51735">
    <property type="entry name" value="NAD(P)-binding Rossmann-fold domains"/>
    <property type="match status" value="1"/>
</dbReference>
<dbReference type="Gene3D" id="3.40.50.720">
    <property type="entry name" value="NAD(P)-binding Rossmann-like Domain"/>
    <property type="match status" value="1"/>
</dbReference>
<dbReference type="SUPFAM" id="SSF55347">
    <property type="entry name" value="Glyceraldehyde-3-phosphate dehydrogenase-like, C-terminal domain"/>
    <property type="match status" value="1"/>
</dbReference>
<name>A0ABY1ABF3_9LACO</name>
<dbReference type="PANTHER" id="PTHR43708:SF7">
    <property type="entry name" value="OXIDOREDUCTASE"/>
    <property type="match status" value="1"/>
</dbReference>
<evidence type="ECO:0000259" key="2">
    <source>
        <dbReference type="Pfam" id="PF01408"/>
    </source>
</evidence>
<feature type="domain" description="Gfo/Idh/MocA-like oxidoreductase C-terminal" evidence="3">
    <location>
        <begin position="132"/>
        <end position="333"/>
    </location>
</feature>